<reference evidence="3" key="1">
    <citation type="journal article" date="2017" name="Genome Biol.">
        <title>Comparative genomics reveals high biological diversity and specific adaptations in the industrially and medically important fungal genus Aspergillus.</title>
        <authorList>
            <person name="de Vries R.P."/>
            <person name="Riley R."/>
            <person name="Wiebenga A."/>
            <person name="Aguilar-Osorio G."/>
            <person name="Amillis S."/>
            <person name="Uchima C.A."/>
            <person name="Anderluh G."/>
            <person name="Asadollahi M."/>
            <person name="Askin M."/>
            <person name="Barry K."/>
            <person name="Battaglia E."/>
            <person name="Bayram O."/>
            <person name="Benocci T."/>
            <person name="Braus-Stromeyer S.A."/>
            <person name="Caldana C."/>
            <person name="Canovas D."/>
            <person name="Cerqueira G.C."/>
            <person name="Chen F."/>
            <person name="Chen W."/>
            <person name="Choi C."/>
            <person name="Clum A."/>
            <person name="Dos Santos R.A."/>
            <person name="Damasio A.R."/>
            <person name="Diallinas G."/>
            <person name="Emri T."/>
            <person name="Fekete E."/>
            <person name="Flipphi M."/>
            <person name="Freyberg S."/>
            <person name="Gallo A."/>
            <person name="Gournas C."/>
            <person name="Habgood R."/>
            <person name="Hainaut M."/>
            <person name="Harispe M.L."/>
            <person name="Henrissat B."/>
            <person name="Hilden K.S."/>
            <person name="Hope R."/>
            <person name="Hossain A."/>
            <person name="Karabika E."/>
            <person name="Karaffa L."/>
            <person name="Karanyi Z."/>
            <person name="Krasevec N."/>
            <person name="Kuo A."/>
            <person name="Kusch H."/>
            <person name="LaButti K."/>
            <person name="Lagendijk E.L."/>
            <person name="Lapidus A."/>
            <person name="Levasseur A."/>
            <person name="Lindquist E."/>
            <person name="Lipzen A."/>
            <person name="Logrieco A.F."/>
            <person name="MacCabe A."/>
            <person name="Maekelae M.R."/>
            <person name="Malavazi I."/>
            <person name="Melin P."/>
            <person name="Meyer V."/>
            <person name="Mielnichuk N."/>
            <person name="Miskei M."/>
            <person name="Molnar A.P."/>
            <person name="Mule G."/>
            <person name="Ngan C.Y."/>
            <person name="Orejas M."/>
            <person name="Orosz E."/>
            <person name="Ouedraogo J.P."/>
            <person name="Overkamp K.M."/>
            <person name="Park H.-S."/>
            <person name="Perrone G."/>
            <person name="Piumi F."/>
            <person name="Punt P.J."/>
            <person name="Ram A.F."/>
            <person name="Ramon A."/>
            <person name="Rauscher S."/>
            <person name="Record E."/>
            <person name="Riano-Pachon D.M."/>
            <person name="Robert V."/>
            <person name="Roehrig J."/>
            <person name="Ruller R."/>
            <person name="Salamov A."/>
            <person name="Salih N.S."/>
            <person name="Samson R.A."/>
            <person name="Sandor E."/>
            <person name="Sanguinetti M."/>
            <person name="Schuetze T."/>
            <person name="Sepcic K."/>
            <person name="Shelest E."/>
            <person name="Sherlock G."/>
            <person name="Sophianopoulou V."/>
            <person name="Squina F.M."/>
            <person name="Sun H."/>
            <person name="Susca A."/>
            <person name="Todd R.B."/>
            <person name="Tsang A."/>
            <person name="Unkles S.E."/>
            <person name="van de Wiele N."/>
            <person name="van Rossen-Uffink D."/>
            <person name="Oliveira J.V."/>
            <person name="Vesth T.C."/>
            <person name="Visser J."/>
            <person name="Yu J.-H."/>
            <person name="Zhou M."/>
            <person name="Andersen M.R."/>
            <person name="Archer D.B."/>
            <person name="Baker S.E."/>
            <person name="Benoit I."/>
            <person name="Brakhage A.A."/>
            <person name="Braus G.H."/>
            <person name="Fischer R."/>
            <person name="Frisvad J.C."/>
            <person name="Goldman G.H."/>
            <person name="Houbraken J."/>
            <person name="Oakley B."/>
            <person name="Pocsi I."/>
            <person name="Scazzocchio C."/>
            <person name="Seiboth B."/>
            <person name="vanKuyk P.A."/>
            <person name="Wortman J."/>
            <person name="Dyer P.S."/>
            <person name="Grigoriev I.V."/>
        </authorList>
    </citation>
    <scope>NUCLEOTIDE SEQUENCE [LARGE SCALE GENOMIC DNA]</scope>
    <source>
        <strain evidence="3">CBS 593.65</strain>
    </source>
</reference>
<dbReference type="GeneID" id="63756654"/>
<dbReference type="InterPro" id="IPR009003">
    <property type="entry name" value="Peptidase_S1_PA"/>
</dbReference>
<dbReference type="AlphaFoldDB" id="A0A1L9TJU0"/>
<feature type="region of interest" description="Disordered" evidence="1">
    <location>
        <begin position="29"/>
        <end position="68"/>
    </location>
</feature>
<evidence type="ECO:0000313" key="3">
    <source>
        <dbReference type="Proteomes" id="UP000184356"/>
    </source>
</evidence>
<gene>
    <name evidence="2" type="ORF">ASPSYDRAFT_131567</name>
</gene>
<accession>A0A1L9TJU0</accession>
<keyword evidence="3" id="KW-1185">Reference proteome</keyword>
<dbReference type="EMBL" id="KV878585">
    <property type="protein sequence ID" value="OJJ59699.1"/>
    <property type="molecule type" value="Genomic_DNA"/>
</dbReference>
<evidence type="ECO:0000256" key="1">
    <source>
        <dbReference type="SAM" id="MobiDB-lite"/>
    </source>
</evidence>
<name>A0A1L9TJU0_9EURO</name>
<dbReference type="STRING" id="1036612.A0A1L9TJU0"/>
<proteinExistence type="predicted"/>
<dbReference type="OrthoDB" id="5424209at2759"/>
<protein>
    <recommendedName>
        <fullName evidence="4">Peptidase S7 domain-containing protein</fullName>
    </recommendedName>
</protein>
<evidence type="ECO:0000313" key="2">
    <source>
        <dbReference type="EMBL" id="OJJ59699.1"/>
    </source>
</evidence>
<dbReference type="VEuPathDB" id="FungiDB:ASPSYDRAFT_131567"/>
<dbReference type="RefSeq" id="XP_040703505.1">
    <property type="nucleotide sequence ID" value="XM_040840581.1"/>
</dbReference>
<sequence>MTALMPNPLFCPFSTTEICHASTAFQSRPRTLFHKNPPPARARRSEGSSTDTTPTPDAEGFVESDLRAGGPTLCESPCETIRNIPTSLENYDRFLGPGSFQLMTKLNDICRNDNVRPDHMEFCGRRSMYEPNQHPVLTLRVVAKRNVPSQTSWTVVSRKLYHYLRGEGITNASVEIMDAKFEQSPGIYACVPSDRIFPIWKQVALQIFHQIDCRGVFTIGCFRIGNDNDRSKCPPTILLGVDRAVKRNWKPVRDTIVTILDNRGLFNVAVTIRKDNRLARANQIRSREGIPAADCRDDPNIGTSLSPSDREYEHGTLGGWVEVRNPENGNWVAFAITCAHCCFPEESSDSPEDLKAVQHWKQQGVRVGDNHKKRLLPVDSPSYRDVKSTLDRLADHIKESKSDDNYQEVERIRAEDGFVMPFLKSKWQMAVNEIAGYEKDRHNIKKFLNKNEASSRLGTVFAASGFREVSSTDDPNVLSLRDWALVRISPTRSVGNNRVTIEPNRQNKRTMLLNDFKPDLPKLGQQLFKVGRATGTTNGTYGNLKSCRIATRTVDGNEEYVPTFEHVMLADDKELIRQGTHVVAQGDSGSLVFDKTGSVLGIIFGGNGTENIGYFTATRDLISDIKHITGAQEIRIHGGSNQPQIS</sequence>
<evidence type="ECO:0008006" key="4">
    <source>
        <dbReference type="Google" id="ProtNLM"/>
    </source>
</evidence>
<dbReference type="Proteomes" id="UP000184356">
    <property type="component" value="Unassembled WGS sequence"/>
</dbReference>
<dbReference type="SUPFAM" id="SSF50494">
    <property type="entry name" value="Trypsin-like serine proteases"/>
    <property type="match status" value="1"/>
</dbReference>
<organism evidence="2 3">
    <name type="scientific">Aspergillus sydowii CBS 593.65</name>
    <dbReference type="NCBI Taxonomy" id="1036612"/>
    <lineage>
        <taxon>Eukaryota</taxon>
        <taxon>Fungi</taxon>
        <taxon>Dikarya</taxon>
        <taxon>Ascomycota</taxon>
        <taxon>Pezizomycotina</taxon>
        <taxon>Eurotiomycetes</taxon>
        <taxon>Eurotiomycetidae</taxon>
        <taxon>Eurotiales</taxon>
        <taxon>Aspergillaceae</taxon>
        <taxon>Aspergillus</taxon>
        <taxon>Aspergillus subgen. Nidulantes</taxon>
    </lineage>
</organism>